<dbReference type="EMBL" id="JBHSXX010000001">
    <property type="protein sequence ID" value="MFC6866712.1"/>
    <property type="molecule type" value="Genomic_DNA"/>
</dbReference>
<protein>
    <submittedName>
        <fullName evidence="1">Thioesterase family protein</fullName>
    </submittedName>
</protein>
<dbReference type="Pfam" id="PF13279">
    <property type="entry name" value="4HBT_2"/>
    <property type="match status" value="1"/>
</dbReference>
<reference evidence="2" key="1">
    <citation type="journal article" date="2019" name="Int. J. Syst. Evol. Microbiol.">
        <title>The Global Catalogue of Microorganisms (GCM) 10K type strain sequencing project: providing services to taxonomists for standard genome sequencing and annotation.</title>
        <authorList>
            <consortium name="The Broad Institute Genomics Platform"/>
            <consortium name="The Broad Institute Genome Sequencing Center for Infectious Disease"/>
            <person name="Wu L."/>
            <person name="Ma J."/>
        </authorList>
    </citation>
    <scope>NUCLEOTIDE SEQUENCE [LARGE SCALE GENOMIC DNA]</scope>
    <source>
        <strain evidence="2">KCTC 32255</strain>
    </source>
</reference>
<keyword evidence="2" id="KW-1185">Reference proteome</keyword>
<dbReference type="Proteomes" id="UP001596337">
    <property type="component" value="Unassembled WGS sequence"/>
</dbReference>
<evidence type="ECO:0000313" key="1">
    <source>
        <dbReference type="EMBL" id="MFC6866712.1"/>
    </source>
</evidence>
<organism evidence="1 2">
    <name type="scientific">Haloechinothrix salitolerans</name>
    <dbReference type="NCBI Taxonomy" id="926830"/>
    <lineage>
        <taxon>Bacteria</taxon>
        <taxon>Bacillati</taxon>
        <taxon>Actinomycetota</taxon>
        <taxon>Actinomycetes</taxon>
        <taxon>Pseudonocardiales</taxon>
        <taxon>Pseudonocardiaceae</taxon>
        <taxon>Haloechinothrix</taxon>
    </lineage>
</organism>
<accession>A0ABW2BUK5</accession>
<dbReference type="RefSeq" id="WP_345393026.1">
    <property type="nucleotide sequence ID" value="NZ_BAABLA010000015.1"/>
</dbReference>
<dbReference type="SUPFAM" id="SSF54637">
    <property type="entry name" value="Thioesterase/thiol ester dehydrase-isomerase"/>
    <property type="match status" value="1"/>
</dbReference>
<sequence length="169" mass="19069">MTSSDARREWLPPVAELLSLPAELKQAVPPEYEDLNGHMNIQHYFELQSLAVWGVFRRIGYEHAQRPHEGAFTLEQHLRYHNEVLVGQEVSAHVVLLERTDKVVRGVSFLVNRTTEQVANTLEFVSANVDLSVRRTSPFPERIADALDAELARCAHLGGITTPGPPRLR</sequence>
<comment type="caution">
    <text evidence="1">The sequence shown here is derived from an EMBL/GenBank/DDBJ whole genome shotgun (WGS) entry which is preliminary data.</text>
</comment>
<proteinExistence type="predicted"/>
<dbReference type="Gene3D" id="3.10.129.10">
    <property type="entry name" value="Hotdog Thioesterase"/>
    <property type="match status" value="1"/>
</dbReference>
<dbReference type="InterPro" id="IPR029069">
    <property type="entry name" value="HotDog_dom_sf"/>
</dbReference>
<gene>
    <name evidence="1" type="ORF">ACFQGD_06090</name>
</gene>
<evidence type="ECO:0000313" key="2">
    <source>
        <dbReference type="Proteomes" id="UP001596337"/>
    </source>
</evidence>
<name>A0ABW2BUK5_9PSEU</name>